<dbReference type="SUPFAM" id="SSF55729">
    <property type="entry name" value="Acyl-CoA N-acyltransferases (Nat)"/>
    <property type="match status" value="1"/>
</dbReference>
<dbReference type="AlphaFoldDB" id="A0A5R8Y486"/>
<proteinExistence type="predicted"/>
<dbReference type="InterPro" id="IPR016181">
    <property type="entry name" value="Acyl_CoA_acyltransferase"/>
</dbReference>
<sequence>MKKRVFLSKDFLQQVLQHLDLNWHLVNVYNIEKYKSQDVEDLAQLFTNTIHNVNSKDYTKEQIESWAPTKIDYKKWKNRFEKTKPYIVKNNNKIVGFFEFENNGHIDCFYVHHNYQRKGVGNIMMSKIINIAKEKKLDEVFAEVSITAKPFFEKNLFVVERKNIAIRDNVDLINYIMTRQVYT</sequence>
<evidence type="ECO:0000259" key="1">
    <source>
        <dbReference type="PROSITE" id="PS51186"/>
    </source>
</evidence>
<dbReference type="PROSITE" id="PS51186">
    <property type="entry name" value="GNAT"/>
    <property type="match status" value="1"/>
</dbReference>
<name>A0A5R8Y486_9BACT</name>
<gene>
    <name evidence="2" type="ORF">FDK22_00170</name>
</gene>
<dbReference type="Proteomes" id="UP000308901">
    <property type="component" value="Unassembled WGS sequence"/>
</dbReference>
<protein>
    <submittedName>
        <fullName evidence="2">GNAT family N-acetyltransferase</fullName>
    </submittedName>
</protein>
<feature type="domain" description="N-acetyltransferase" evidence="1">
    <location>
        <begin position="29"/>
        <end position="182"/>
    </location>
</feature>
<comment type="caution">
    <text evidence="2">The sequence shown here is derived from an EMBL/GenBank/DDBJ whole genome shotgun (WGS) entry which is preliminary data.</text>
</comment>
<accession>A0A5R8Y486</accession>
<evidence type="ECO:0000313" key="3">
    <source>
        <dbReference type="Proteomes" id="UP000308901"/>
    </source>
</evidence>
<dbReference type="PANTHER" id="PTHR43451:SF1">
    <property type="entry name" value="ACETYLTRANSFERASE"/>
    <property type="match status" value="1"/>
</dbReference>
<dbReference type="OrthoDB" id="5355033at2"/>
<dbReference type="Pfam" id="PF13673">
    <property type="entry name" value="Acetyltransf_10"/>
    <property type="match status" value="1"/>
</dbReference>
<dbReference type="InterPro" id="IPR000182">
    <property type="entry name" value="GNAT_dom"/>
</dbReference>
<evidence type="ECO:0000313" key="2">
    <source>
        <dbReference type="EMBL" id="TLP40463.1"/>
    </source>
</evidence>
<dbReference type="Gene3D" id="3.40.630.30">
    <property type="match status" value="1"/>
</dbReference>
<organism evidence="2 3">
    <name type="scientific">Arcobacter arenosus</name>
    <dbReference type="NCBI Taxonomy" id="2576037"/>
    <lineage>
        <taxon>Bacteria</taxon>
        <taxon>Pseudomonadati</taxon>
        <taxon>Campylobacterota</taxon>
        <taxon>Epsilonproteobacteria</taxon>
        <taxon>Campylobacterales</taxon>
        <taxon>Arcobacteraceae</taxon>
        <taxon>Arcobacter</taxon>
    </lineage>
</organism>
<dbReference type="CDD" id="cd04301">
    <property type="entry name" value="NAT_SF"/>
    <property type="match status" value="1"/>
</dbReference>
<dbReference type="PANTHER" id="PTHR43451">
    <property type="entry name" value="ACETYLTRANSFERASE (GNAT) FAMILY PROTEIN"/>
    <property type="match status" value="1"/>
</dbReference>
<reference evidence="2 3" key="1">
    <citation type="submission" date="2019-05" db="EMBL/GenBank/DDBJ databases">
        <title>Arcobacter sp. nov., isolated from sea sediment.</title>
        <authorList>
            <person name="Kim W."/>
        </authorList>
    </citation>
    <scope>NUCLEOTIDE SEQUENCE [LARGE SCALE GENOMIC DNA]</scope>
    <source>
        <strain evidence="2 3">CAU 1517</strain>
    </source>
</reference>
<keyword evidence="2" id="KW-0808">Transferase</keyword>
<dbReference type="EMBL" id="VANU01000001">
    <property type="protein sequence ID" value="TLP40463.1"/>
    <property type="molecule type" value="Genomic_DNA"/>
</dbReference>
<dbReference type="GO" id="GO:0016747">
    <property type="term" value="F:acyltransferase activity, transferring groups other than amino-acyl groups"/>
    <property type="evidence" value="ECO:0007669"/>
    <property type="project" value="InterPro"/>
</dbReference>
<keyword evidence="3" id="KW-1185">Reference proteome</keyword>
<dbReference type="InterPro" id="IPR052564">
    <property type="entry name" value="N-acetyltrans/Recomb-assoc"/>
</dbReference>